<evidence type="ECO:0000313" key="3">
    <source>
        <dbReference type="Proteomes" id="UP001595462"/>
    </source>
</evidence>
<dbReference type="InterPro" id="IPR001155">
    <property type="entry name" value="OxRdtase_FMN_N"/>
</dbReference>
<evidence type="ECO:0000259" key="1">
    <source>
        <dbReference type="Pfam" id="PF00724"/>
    </source>
</evidence>
<gene>
    <name evidence="2" type="ORF">ACFOSU_05245</name>
</gene>
<dbReference type="Proteomes" id="UP001595462">
    <property type="component" value="Unassembled WGS sequence"/>
</dbReference>
<name>A0ABV7EKR4_9GAMM</name>
<dbReference type="InterPro" id="IPR045247">
    <property type="entry name" value="Oye-like"/>
</dbReference>
<proteinExistence type="predicted"/>
<sequence>MPHDNLFMPHNMGDLVVPNRVFLAPLTRNRAHDDGTPWAHAAIYYAQRASAGLIISEAVDISPLAKGYIKTPGIYNDSHVAGWQPITAAVHASGGRIYCQLGHVGRIRHTSIEPAGEPPVAPSAIRADARTFTHEGFEAVSTPRALGVDEIDEIVEDYAHATRCAVRAGFDGVEIHSANGYLLNQFLHQGSNTRADDYGGAIENRCRLTLRVVDRVIQEIGAGRVSIRLSPNAEVHDVDEPDTQQLYGYLVDELDKRGLAYLHFIESFDGIDSDPDKAATIEAIRKHWHGFYVANGDYSAETAAKAIADGWCHAVAIGRLFIANPDLPSRWYHHVALNEPNDDTFYGGTHEGYTDYPFATLGRDDNHDRVQQSSDENP</sequence>
<keyword evidence="3" id="KW-1185">Reference proteome</keyword>
<accession>A0ABV7EKR4</accession>
<evidence type="ECO:0000313" key="2">
    <source>
        <dbReference type="EMBL" id="MFC3103294.1"/>
    </source>
</evidence>
<protein>
    <submittedName>
        <fullName evidence="2">Alkene reductase</fullName>
    </submittedName>
</protein>
<organism evidence="2 3">
    <name type="scientific">Salinisphaera aquimarina</name>
    <dbReference type="NCBI Taxonomy" id="2094031"/>
    <lineage>
        <taxon>Bacteria</taxon>
        <taxon>Pseudomonadati</taxon>
        <taxon>Pseudomonadota</taxon>
        <taxon>Gammaproteobacteria</taxon>
        <taxon>Salinisphaerales</taxon>
        <taxon>Salinisphaeraceae</taxon>
        <taxon>Salinisphaera</taxon>
    </lineage>
</organism>
<dbReference type="CDD" id="cd02933">
    <property type="entry name" value="OYE_like_FMN"/>
    <property type="match status" value="1"/>
</dbReference>
<dbReference type="Pfam" id="PF00724">
    <property type="entry name" value="Oxidored_FMN"/>
    <property type="match status" value="1"/>
</dbReference>
<dbReference type="EMBL" id="JBHRSS010000003">
    <property type="protein sequence ID" value="MFC3103294.1"/>
    <property type="molecule type" value="Genomic_DNA"/>
</dbReference>
<dbReference type="Gene3D" id="3.20.20.70">
    <property type="entry name" value="Aldolase class I"/>
    <property type="match status" value="1"/>
</dbReference>
<comment type="caution">
    <text evidence="2">The sequence shown here is derived from an EMBL/GenBank/DDBJ whole genome shotgun (WGS) entry which is preliminary data.</text>
</comment>
<dbReference type="PANTHER" id="PTHR22893:SF91">
    <property type="entry name" value="NADPH DEHYDROGENASE 2-RELATED"/>
    <property type="match status" value="1"/>
</dbReference>
<dbReference type="InterPro" id="IPR013785">
    <property type="entry name" value="Aldolase_TIM"/>
</dbReference>
<dbReference type="SUPFAM" id="SSF51395">
    <property type="entry name" value="FMN-linked oxidoreductases"/>
    <property type="match status" value="1"/>
</dbReference>
<dbReference type="PANTHER" id="PTHR22893">
    <property type="entry name" value="NADH OXIDOREDUCTASE-RELATED"/>
    <property type="match status" value="1"/>
</dbReference>
<feature type="domain" description="NADH:flavin oxidoreductase/NADH oxidase N-terminal" evidence="1">
    <location>
        <begin position="6"/>
        <end position="337"/>
    </location>
</feature>
<reference evidence="3" key="1">
    <citation type="journal article" date="2019" name="Int. J. Syst. Evol. Microbiol.">
        <title>The Global Catalogue of Microorganisms (GCM) 10K type strain sequencing project: providing services to taxonomists for standard genome sequencing and annotation.</title>
        <authorList>
            <consortium name="The Broad Institute Genomics Platform"/>
            <consortium name="The Broad Institute Genome Sequencing Center for Infectious Disease"/>
            <person name="Wu L."/>
            <person name="Ma J."/>
        </authorList>
    </citation>
    <scope>NUCLEOTIDE SEQUENCE [LARGE SCALE GENOMIC DNA]</scope>
    <source>
        <strain evidence="3">KCTC 52640</strain>
    </source>
</reference>
<dbReference type="RefSeq" id="WP_380687186.1">
    <property type="nucleotide sequence ID" value="NZ_JBHRSS010000003.1"/>
</dbReference>